<dbReference type="Gene3D" id="3.30.70.80">
    <property type="entry name" value="Peptidase S8 propeptide/proteinase inhibitor I9"/>
    <property type="match status" value="1"/>
</dbReference>
<feature type="signal peptide" evidence="1">
    <location>
        <begin position="1"/>
        <end position="33"/>
    </location>
</feature>
<dbReference type="EMBL" id="LGUT01002542">
    <property type="protein sequence ID" value="KOG86924.1"/>
    <property type="molecule type" value="Genomic_DNA"/>
</dbReference>
<evidence type="ECO:0000256" key="1">
    <source>
        <dbReference type="SAM" id="SignalP"/>
    </source>
</evidence>
<dbReference type="PROSITE" id="PS51318">
    <property type="entry name" value="TAT"/>
    <property type="match status" value="1"/>
</dbReference>
<dbReference type="GO" id="GO:0006508">
    <property type="term" value="P:proteolysis"/>
    <property type="evidence" value="ECO:0007669"/>
    <property type="project" value="UniProtKB-KW"/>
</dbReference>
<accession>A0ABR5J0M7</accession>
<organism evidence="3 4">
    <name type="scientific">Streptomyces varsoviensis</name>
    <dbReference type="NCBI Taxonomy" id="67373"/>
    <lineage>
        <taxon>Bacteria</taxon>
        <taxon>Bacillati</taxon>
        <taxon>Actinomycetota</taxon>
        <taxon>Actinomycetes</taxon>
        <taxon>Kitasatosporales</taxon>
        <taxon>Streptomycetaceae</taxon>
        <taxon>Streptomyces</taxon>
    </lineage>
</organism>
<dbReference type="Proteomes" id="UP000037020">
    <property type="component" value="Unassembled WGS sequence"/>
</dbReference>
<proteinExistence type="predicted"/>
<gene>
    <name evidence="3" type="ORF">ADK38_28300</name>
</gene>
<dbReference type="InterPro" id="IPR006311">
    <property type="entry name" value="TAT_signal"/>
</dbReference>
<dbReference type="InterPro" id="IPR010259">
    <property type="entry name" value="S8pro/Inhibitor_I9"/>
</dbReference>
<reference evidence="3 4" key="1">
    <citation type="submission" date="2015-07" db="EMBL/GenBank/DDBJ databases">
        <authorList>
            <person name="Ju K.-S."/>
            <person name="Doroghazi J.R."/>
            <person name="Metcalf W.W."/>
        </authorList>
    </citation>
    <scope>NUCLEOTIDE SEQUENCE [LARGE SCALE GENOMIC DNA]</scope>
    <source>
        <strain evidence="3 4">NRRL B-3589</strain>
    </source>
</reference>
<sequence>MALSRTSRRRLAEGVTACATAAVLAAVALPAHAAPPSGRVLAAGSPAAVSSSYIVTLKTGRGGVDASSEAGKELVRKYGARIRHTYGTALNGYAIRADADRARRLA</sequence>
<feature type="chain" id="PRO_5045714108" evidence="1">
    <location>
        <begin position="34"/>
        <end position="106"/>
    </location>
</feature>
<dbReference type="Pfam" id="PF05922">
    <property type="entry name" value="Inhibitor_I9"/>
    <property type="match status" value="1"/>
</dbReference>
<keyword evidence="3" id="KW-0378">Hydrolase</keyword>
<feature type="domain" description="Inhibitor I9" evidence="2">
    <location>
        <begin position="52"/>
        <end position="105"/>
    </location>
</feature>
<feature type="non-terminal residue" evidence="3">
    <location>
        <position position="106"/>
    </location>
</feature>
<keyword evidence="3" id="KW-0645">Protease</keyword>
<dbReference type="InterPro" id="IPR037045">
    <property type="entry name" value="S8pro/Inhibitor_I9_sf"/>
</dbReference>
<name>A0ABR5J0M7_9ACTN</name>
<evidence type="ECO:0000259" key="2">
    <source>
        <dbReference type="Pfam" id="PF05922"/>
    </source>
</evidence>
<evidence type="ECO:0000313" key="3">
    <source>
        <dbReference type="EMBL" id="KOG86924.1"/>
    </source>
</evidence>
<keyword evidence="4" id="KW-1185">Reference proteome</keyword>
<evidence type="ECO:0000313" key="4">
    <source>
        <dbReference type="Proteomes" id="UP000037020"/>
    </source>
</evidence>
<dbReference type="GO" id="GO:0008233">
    <property type="term" value="F:peptidase activity"/>
    <property type="evidence" value="ECO:0007669"/>
    <property type="project" value="UniProtKB-KW"/>
</dbReference>
<protein>
    <submittedName>
        <fullName evidence="3">Serine protease</fullName>
    </submittedName>
</protein>
<keyword evidence="1" id="KW-0732">Signal</keyword>
<comment type="caution">
    <text evidence="3">The sequence shown here is derived from an EMBL/GenBank/DDBJ whole genome shotgun (WGS) entry which is preliminary data.</text>
</comment>
<dbReference type="SUPFAM" id="SSF54897">
    <property type="entry name" value="Protease propeptides/inhibitors"/>
    <property type="match status" value="1"/>
</dbReference>